<evidence type="ECO:0000313" key="12">
    <source>
        <dbReference type="RefSeq" id="XP_022764415.1"/>
    </source>
</evidence>
<gene>
    <name evidence="12" type="primary">LOC111309679</name>
</gene>
<reference evidence="12" key="1">
    <citation type="submission" date="2025-08" db="UniProtKB">
        <authorList>
            <consortium name="RefSeq"/>
        </authorList>
    </citation>
    <scope>IDENTIFICATION</scope>
    <source>
        <tissue evidence="12">Fruit stalk</tissue>
    </source>
</reference>
<dbReference type="FunFam" id="1.10.630.10:FF:000037">
    <property type="entry name" value="Cytochrome P450 9"/>
    <property type="match status" value="1"/>
</dbReference>
<evidence type="ECO:0000256" key="2">
    <source>
        <dbReference type="ARBA" id="ARBA00010617"/>
    </source>
</evidence>
<keyword evidence="10" id="KW-0472">Membrane</keyword>
<dbReference type="KEGG" id="dzi:111309679"/>
<dbReference type="GO" id="GO:0009684">
    <property type="term" value="P:indoleacetic acid biosynthetic process"/>
    <property type="evidence" value="ECO:0007669"/>
    <property type="project" value="UniProtKB-ARBA"/>
</dbReference>
<proteinExistence type="inferred from homology"/>
<evidence type="ECO:0000256" key="10">
    <source>
        <dbReference type="SAM" id="Phobius"/>
    </source>
</evidence>
<dbReference type="PANTHER" id="PTHR47944:SF19">
    <property type="entry name" value="CYTOCHROME P450 77A4"/>
    <property type="match status" value="1"/>
</dbReference>
<evidence type="ECO:0000256" key="3">
    <source>
        <dbReference type="ARBA" id="ARBA00022617"/>
    </source>
</evidence>
<dbReference type="AlphaFoldDB" id="A0A6P6AHR4"/>
<dbReference type="InterPro" id="IPR001128">
    <property type="entry name" value="Cyt_P450"/>
</dbReference>
<dbReference type="SUPFAM" id="SSF48264">
    <property type="entry name" value="Cytochrome P450"/>
    <property type="match status" value="1"/>
</dbReference>
<evidence type="ECO:0000313" key="11">
    <source>
        <dbReference type="Proteomes" id="UP000515121"/>
    </source>
</evidence>
<dbReference type="GO" id="GO:0004497">
    <property type="term" value="F:monooxygenase activity"/>
    <property type="evidence" value="ECO:0007669"/>
    <property type="project" value="UniProtKB-KW"/>
</dbReference>
<comment type="similarity">
    <text evidence="2 9">Belongs to the cytochrome P450 family.</text>
</comment>
<evidence type="ECO:0000256" key="6">
    <source>
        <dbReference type="ARBA" id="ARBA00023004"/>
    </source>
</evidence>
<comment type="cofactor">
    <cofactor evidence="1 8">
        <name>heme</name>
        <dbReference type="ChEBI" id="CHEBI:30413"/>
    </cofactor>
</comment>
<dbReference type="Proteomes" id="UP000515121">
    <property type="component" value="Unplaced"/>
</dbReference>
<dbReference type="PANTHER" id="PTHR47944">
    <property type="entry name" value="CYTOCHROME P450 98A9"/>
    <property type="match status" value="1"/>
</dbReference>
<dbReference type="GO" id="GO:0052544">
    <property type="term" value="P:defense response by callose deposition in cell wall"/>
    <property type="evidence" value="ECO:0007669"/>
    <property type="project" value="UniProtKB-ARBA"/>
</dbReference>
<dbReference type="GO" id="GO:0005506">
    <property type="term" value="F:iron ion binding"/>
    <property type="evidence" value="ECO:0007669"/>
    <property type="project" value="InterPro"/>
</dbReference>
<dbReference type="GO" id="GO:0016705">
    <property type="term" value="F:oxidoreductase activity, acting on paired donors, with incorporation or reduction of molecular oxygen"/>
    <property type="evidence" value="ECO:0007669"/>
    <property type="project" value="InterPro"/>
</dbReference>
<keyword evidence="10" id="KW-1133">Transmembrane helix</keyword>
<dbReference type="GO" id="GO:0010120">
    <property type="term" value="P:camalexin biosynthetic process"/>
    <property type="evidence" value="ECO:0007669"/>
    <property type="project" value="UniProtKB-ARBA"/>
</dbReference>
<dbReference type="InterPro" id="IPR036396">
    <property type="entry name" value="Cyt_P450_sf"/>
</dbReference>
<evidence type="ECO:0000256" key="9">
    <source>
        <dbReference type="RuleBase" id="RU000461"/>
    </source>
</evidence>
<keyword evidence="4 8" id="KW-0479">Metal-binding</keyword>
<keyword evidence="5 9" id="KW-0560">Oxidoreductase</keyword>
<sequence length="561" mass="63229">MDNFSTSTNISFPFHQLPYWSSSHDFAISILLSSFHSALVLVLLFAPLVFAKLKGSTRNDEESNQAPLPPGPTPWPVIGNLPEIWKNKPVFRWIHGLMKQLDTDIACIRLGNIHVIPVTSPEIAREFLKKHDSVFASRPITMATEYASQGFLSTALVPWGDQWKKMRKVLASNIISPARLSWLLHKRTQEADNLVRFIYNQCINSENDSISNGSVINLRLAVRQYTGNVIRRMMFNKRYFGKGKADGGPGYEEEEHVESLFTVLKHLYSFILSDYVPWLRPLDLEGHEKIVSEAMKIVNGYHDSIIDERVQQWREGKKNEPDDLLDAFILAKDSNGKPTLSVEEIKAQCTELMLATIDNPANAAEWAMAEMLNKPEILQKASEEIDNVVGKDRLVQEADIPKLNYVKACAREAFRLHPIAPFNIPHVSNADATVAGYFIPKGSHVLLSRTGLGRNPKIWDEPLEFKPERHLKDGCGSKVDLTETELRFISFSTGRRGCMGVALGSEMTIMLFARLIQGFTWNVPPNESKIDLSESEDDLFLAKPLHALAKPRLPAALYTQL</sequence>
<evidence type="ECO:0000256" key="5">
    <source>
        <dbReference type="ARBA" id="ARBA00023002"/>
    </source>
</evidence>
<dbReference type="PRINTS" id="PR00463">
    <property type="entry name" value="EP450I"/>
</dbReference>
<accession>A0A6P6AHR4</accession>
<protein>
    <submittedName>
        <fullName evidence="12">Phenylalanine N-monooxygenase-like</fullName>
    </submittedName>
</protein>
<keyword evidence="7 9" id="KW-0503">Monooxygenase</keyword>
<dbReference type="InterPro" id="IPR017972">
    <property type="entry name" value="Cyt_P450_CS"/>
</dbReference>
<evidence type="ECO:0000256" key="8">
    <source>
        <dbReference type="PIRSR" id="PIRSR602401-1"/>
    </source>
</evidence>
<dbReference type="GeneID" id="111309679"/>
<evidence type="ECO:0000256" key="4">
    <source>
        <dbReference type="ARBA" id="ARBA00022723"/>
    </source>
</evidence>
<evidence type="ECO:0000256" key="7">
    <source>
        <dbReference type="ARBA" id="ARBA00023033"/>
    </source>
</evidence>
<keyword evidence="10" id="KW-0812">Transmembrane</keyword>
<dbReference type="GO" id="GO:0020037">
    <property type="term" value="F:heme binding"/>
    <property type="evidence" value="ECO:0007669"/>
    <property type="project" value="InterPro"/>
</dbReference>
<feature type="transmembrane region" description="Helical" evidence="10">
    <location>
        <begin position="26"/>
        <end position="50"/>
    </location>
</feature>
<dbReference type="Pfam" id="PF00067">
    <property type="entry name" value="p450"/>
    <property type="match status" value="1"/>
</dbReference>
<organism evidence="11 12">
    <name type="scientific">Durio zibethinus</name>
    <name type="common">Durian</name>
    <dbReference type="NCBI Taxonomy" id="66656"/>
    <lineage>
        <taxon>Eukaryota</taxon>
        <taxon>Viridiplantae</taxon>
        <taxon>Streptophyta</taxon>
        <taxon>Embryophyta</taxon>
        <taxon>Tracheophyta</taxon>
        <taxon>Spermatophyta</taxon>
        <taxon>Magnoliopsida</taxon>
        <taxon>eudicotyledons</taxon>
        <taxon>Gunneridae</taxon>
        <taxon>Pentapetalae</taxon>
        <taxon>rosids</taxon>
        <taxon>malvids</taxon>
        <taxon>Malvales</taxon>
        <taxon>Malvaceae</taxon>
        <taxon>Helicteroideae</taxon>
        <taxon>Durio</taxon>
    </lineage>
</organism>
<keyword evidence="11" id="KW-1185">Reference proteome</keyword>
<keyword evidence="6 8" id="KW-0408">Iron</keyword>
<keyword evidence="3 8" id="KW-0349">Heme</keyword>
<dbReference type="OrthoDB" id="2789670at2759"/>
<dbReference type="RefSeq" id="XP_022764415.1">
    <property type="nucleotide sequence ID" value="XM_022908680.1"/>
</dbReference>
<dbReference type="CDD" id="cd20658">
    <property type="entry name" value="CYP79"/>
    <property type="match status" value="1"/>
</dbReference>
<dbReference type="GO" id="GO:0002229">
    <property type="term" value="P:defense response to oomycetes"/>
    <property type="evidence" value="ECO:0007669"/>
    <property type="project" value="UniProtKB-ARBA"/>
</dbReference>
<name>A0A6P6AHR4_DURZI</name>
<feature type="binding site" description="axial binding residue" evidence="8">
    <location>
        <position position="498"/>
    </location>
    <ligand>
        <name>heme</name>
        <dbReference type="ChEBI" id="CHEBI:30413"/>
    </ligand>
    <ligandPart>
        <name>Fe</name>
        <dbReference type="ChEBI" id="CHEBI:18248"/>
    </ligandPart>
</feature>
<dbReference type="PROSITE" id="PS00086">
    <property type="entry name" value="CYTOCHROME_P450"/>
    <property type="match status" value="1"/>
</dbReference>
<dbReference type="GO" id="GO:0006569">
    <property type="term" value="P:L-tryptophan catabolic process"/>
    <property type="evidence" value="ECO:0007669"/>
    <property type="project" value="UniProtKB-ARBA"/>
</dbReference>
<evidence type="ECO:0000256" key="1">
    <source>
        <dbReference type="ARBA" id="ARBA00001971"/>
    </source>
</evidence>
<dbReference type="InterPro" id="IPR002401">
    <property type="entry name" value="Cyt_P450_E_grp-I"/>
</dbReference>
<dbReference type="GO" id="GO:0009625">
    <property type="term" value="P:response to insect"/>
    <property type="evidence" value="ECO:0007669"/>
    <property type="project" value="UniProtKB-ARBA"/>
</dbReference>
<dbReference type="Gene3D" id="1.10.630.10">
    <property type="entry name" value="Cytochrome P450"/>
    <property type="match status" value="1"/>
</dbReference>